<comment type="caution">
    <text evidence="1">The sequence shown here is derived from an EMBL/GenBank/DDBJ whole genome shotgun (WGS) entry which is preliminary data.</text>
</comment>
<evidence type="ECO:0000313" key="1">
    <source>
        <dbReference type="EMBL" id="KRY96581.1"/>
    </source>
</evidence>
<keyword evidence="2" id="KW-1185">Reference proteome</keyword>
<organism evidence="1 2">
    <name type="scientific">Trichinella pseudospiralis</name>
    <name type="common">Parasitic roundworm</name>
    <dbReference type="NCBI Taxonomy" id="6337"/>
    <lineage>
        <taxon>Eukaryota</taxon>
        <taxon>Metazoa</taxon>
        <taxon>Ecdysozoa</taxon>
        <taxon>Nematoda</taxon>
        <taxon>Enoplea</taxon>
        <taxon>Dorylaimia</taxon>
        <taxon>Trichinellida</taxon>
        <taxon>Trichinellidae</taxon>
        <taxon>Trichinella</taxon>
    </lineage>
</organism>
<dbReference type="EMBL" id="JYDS01003064">
    <property type="protein sequence ID" value="KRY96581.1"/>
    <property type="molecule type" value="Genomic_DNA"/>
</dbReference>
<gene>
    <name evidence="1" type="ORF">T4B_7389</name>
</gene>
<feature type="non-terminal residue" evidence="1">
    <location>
        <position position="94"/>
    </location>
</feature>
<sequence>EINSSDDVSKFEFLPRVHRPSFHLHSTVDHLDGLIYPNKDSSYSNSCNTGKADMWNSQVMWISTIALSIQSETSVPRRHSFLRVVLLTGPQAKS</sequence>
<dbReference type="Proteomes" id="UP000054805">
    <property type="component" value="Unassembled WGS sequence"/>
</dbReference>
<reference evidence="1 2" key="1">
    <citation type="submission" date="2015-01" db="EMBL/GenBank/DDBJ databases">
        <title>Evolution of Trichinella species and genotypes.</title>
        <authorList>
            <person name="Korhonen P.K."/>
            <person name="Edoardo P."/>
            <person name="Giuseppe L.R."/>
            <person name="Gasser R.B."/>
        </authorList>
    </citation>
    <scope>NUCLEOTIDE SEQUENCE [LARGE SCALE GENOMIC DNA]</scope>
    <source>
        <strain evidence="1">ISS588</strain>
    </source>
</reference>
<dbReference type="AlphaFoldDB" id="A0A0V1GEG3"/>
<feature type="non-terminal residue" evidence="1">
    <location>
        <position position="1"/>
    </location>
</feature>
<accession>A0A0V1GEG3</accession>
<protein>
    <submittedName>
        <fullName evidence="1">Uncharacterized protein</fullName>
    </submittedName>
</protein>
<name>A0A0V1GEG3_TRIPS</name>
<evidence type="ECO:0000313" key="2">
    <source>
        <dbReference type="Proteomes" id="UP000054805"/>
    </source>
</evidence>
<proteinExistence type="predicted"/>